<accession>A0ABW3MWQ1</accession>
<dbReference type="Proteomes" id="UP001597046">
    <property type="component" value="Unassembled WGS sequence"/>
</dbReference>
<sequence>MAADPTTYASTSARTCGVRSSACRSGSQVAGAVYDLGLETPLQDASGKVVAMVPDVIEHQGYTYSQVRMTAGPLRGWQDLTTGVDQGPAMVAWGSAGEGLTGTDAPEGSGMRLTRFPGDNETRGYGTWGTTALPAGSRLRVTLSARGTRPDHGSGFVAVYALAP</sequence>
<dbReference type="RefSeq" id="WP_386053024.1">
    <property type="nucleotide sequence ID" value="NZ_JBHTKH010000007.1"/>
</dbReference>
<comment type="caution">
    <text evidence="1">The sequence shown here is derived from an EMBL/GenBank/DDBJ whole genome shotgun (WGS) entry which is preliminary data.</text>
</comment>
<evidence type="ECO:0000313" key="1">
    <source>
        <dbReference type="EMBL" id="MFD1055127.1"/>
    </source>
</evidence>
<keyword evidence="2" id="KW-1185">Reference proteome</keyword>
<proteinExistence type="predicted"/>
<dbReference type="EMBL" id="JBHTKH010000007">
    <property type="protein sequence ID" value="MFD1055127.1"/>
    <property type="molecule type" value="Genomic_DNA"/>
</dbReference>
<evidence type="ECO:0000313" key="2">
    <source>
        <dbReference type="Proteomes" id="UP001597046"/>
    </source>
</evidence>
<protein>
    <submittedName>
        <fullName evidence="1">Uncharacterized protein</fullName>
    </submittedName>
</protein>
<organism evidence="1 2">
    <name type="scientific">Terrabacter terrigena</name>
    <dbReference type="NCBI Taxonomy" id="574718"/>
    <lineage>
        <taxon>Bacteria</taxon>
        <taxon>Bacillati</taxon>
        <taxon>Actinomycetota</taxon>
        <taxon>Actinomycetes</taxon>
        <taxon>Micrococcales</taxon>
        <taxon>Intrasporangiaceae</taxon>
        <taxon>Terrabacter</taxon>
    </lineage>
</organism>
<gene>
    <name evidence="1" type="ORF">ACFQ2V_12495</name>
</gene>
<reference evidence="2" key="1">
    <citation type="journal article" date="2019" name="Int. J. Syst. Evol. Microbiol.">
        <title>The Global Catalogue of Microorganisms (GCM) 10K type strain sequencing project: providing services to taxonomists for standard genome sequencing and annotation.</title>
        <authorList>
            <consortium name="The Broad Institute Genomics Platform"/>
            <consortium name="The Broad Institute Genome Sequencing Center for Infectious Disease"/>
            <person name="Wu L."/>
            <person name="Ma J."/>
        </authorList>
    </citation>
    <scope>NUCLEOTIDE SEQUENCE [LARGE SCALE GENOMIC DNA]</scope>
    <source>
        <strain evidence="2">CCUG 57508</strain>
    </source>
</reference>
<name>A0ABW3MWQ1_9MICO</name>